<dbReference type="PANTHER" id="PTHR28037">
    <property type="entry name" value="ALCOHOL O-ACETYLTRANSFERASE 1-RELATED"/>
    <property type="match status" value="1"/>
</dbReference>
<evidence type="ECO:0000313" key="2">
    <source>
        <dbReference type="Proteomes" id="UP001217417"/>
    </source>
</evidence>
<dbReference type="RefSeq" id="XP_056040013.1">
    <property type="nucleotide sequence ID" value="XM_056185539.1"/>
</dbReference>
<dbReference type="InterPro" id="IPR052058">
    <property type="entry name" value="Alcohol_O-acetyltransferase"/>
</dbReference>
<dbReference type="SUPFAM" id="SSF52777">
    <property type="entry name" value="CoA-dependent acyltransferases"/>
    <property type="match status" value="1"/>
</dbReference>
<keyword evidence="2" id="KW-1185">Reference proteome</keyword>
<dbReference type="GeneID" id="80880705"/>
<sequence length="451" mass="50277">MTTTSDQGAFVWRPTGLLESYFVTRSNLDYYQCVCVWSQFNRPVPKLHLYGAIHALIARNPALCTIVLESKTKSMKFALAKDVDLDKIVEYRTTTGSFEEFLTELHEVRFTYEAMTPVWKLFVWNEKTVAFVFDHATLDGTSGALFHVQLAQLLNDRSILLPADVSPIVKVDQSMKLNPAVESIVSTSPSLRFAASTLFQEFGPKWGPFRPLAERDGTIFAPYVHPVEGSIWRILEIPAARVNLLLNKCRAQNTTLTALFHTLLVIGMSKAYPSVRGFDTSVPINARRFMTSYVDAANEMGAYVFRYKEITSALREFSWDEVIRFGSALKKGTTKRSGYSLGMLKYLFGNISGWMEAKLGNVRETDIELSNVGAWKFTGGIDDEMSYRVLQLGFSQPHGTLNPAIKLNCAGVVGGSTTLTLCFSDKIAGEGKGDMVFGVIKHMVEKLSEAD</sequence>
<proteinExistence type="predicted"/>
<accession>A0AAD7VP33</accession>
<dbReference type="EMBL" id="JARPMG010000014">
    <property type="protein sequence ID" value="KAJ8096563.1"/>
    <property type="molecule type" value="Genomic_DNA"/>
</dbReference>
<dbReference type="Pfam" id="PF07247">
    <property type="entry name" value="AATase"/>
    <property type="match status" value="1"/>
</dbReference>
<dbReference type="PANTHER" id="PTHR28037:SF1">
    <property type="entry name" value="ALCOHOL O-ACETYLTRANSFERASE 1-RELATED"/>
    <property type="match status" value="1"/>
</dbReference>
<reference evidence="1" key="1">
    <citation type="submission" date="2023-03" db="EMBL/GenBank/DDBJ databases">
        <title>Near-Complete genome sequence of Lipomyces tetrasporous NRRL Y-64009, an oleaginous yeast capable of growing on lignocellulosic hydrolysates.</title>
        <authorList>
            <consortium name="Lawrence Berkeley National Laboratory"/>
            <person name="Jagtap S.S."/>
            <person name="Liu J.-J."/>
            <person name="Walukiewicz H.E."/>
            <person name="Pangilinan J."/>
            <person name="Lipzen A."/>
            <person name="Ahrendt S."/>
            <person name="Koriabine M."/>
            <person name="Cobaugh K."/>
            <person name="Salamov A."/>
            <person name="Yoshinaga Y."/>
            <person name="Ng V."/>
            <person name="Daum C."/>
            <person name="Grigoriev I.V."/>
            <person name="Slininger P.J."/>
            <person name="Dien B.S."/>
            <person name="Jin Y.-S."/>
            <person name="Rao C.V."/>
        </authorList>
    </citation>
    <scope>NUCLEOTIDE SEQUENCE</scope>
    <source>
        <strain evidence="1">NRRL Y-64009</strain>
    </source>
</reference>
<dbReference type="GO" id="GO:0008080">
    <property type="term" value="F:N-acetyltransferase activity"/>
    <property type="evidence" value="ECO:0007669"/>
    <property type="project" value="TreeGrafter"/>
</dbReference>
<protein>
    <submittedName>
        <fullName evidence="1">Alcohol acetyltransferase</fullName>
    </submittedName>
</protein>
<comment type="caution">
    <text evidence="1">The sequence shown here is derived from an EMBL/GenBank/DDBJ whole genome shotgun (WGS) entry which is preliminary data.</text>
</comment>
<gene>
    <name evidence="1" type="ORF">POJ06DRAFT_216525</name>
</gene>
<dbReference type="Proteomes" id="UP001217417">
    <property type="component" value="Unassembled WGS sequence"/>
</dbReference>
<dbReference type="AlphaFoldDB" id="A0AAD7VP33"/>
<dbReference type="InterPro" id="IPR010828">
    <property type="entry name" value="Atf2/Sli1-like"/>
</dbReference>
<organism evidence="1 2">
    <name type="scientific">Lipomyces tetrasporus</name>
    <dbReference type="NCBI Taxonomy" id="54092"/>
    <lineage>
        <taxon>Eukaryota</taxon>
        <taxon>Fungi</taxon>
        <taxon>Dikarya</taxon>
        <taxon>Ascomycota</taxon>
        <taxon>Saccharomycotina</taxon>
        <taxon>Lipomycetes</taxon>
        <taxon>Lipomycetales</taxon>
        <taxon>Lipomycetaceae</taxon>
        <taxon>Lipomyces</taxon>
    </lineage>
</organism>
<name>A0AAD7VP33_9ASCO</name>
<evidence type="ECO:0000313" key="1">
    <source>
        <dbReference type="EMBL" id="KAJ8096563.1"/>
    </source>
</evidence>